<sequence>MKETWEKVWETHKLTDWDPLSEEIYQILKREVKDFKGKKILEAGSGSGRISLRLALEGAEVTLLDFSEKALEIADNYFSKFDMKGNYVLADLTKSLPFENDEFDLVWNSGVMEHFLFEQQVSIIKEFYRIATEFHTFNPNASSFFYRLGKWFAELSNTWQYGEEFPIITLEGVFKNGGFSLEKEEPIAFLNSLYFLNYIPNSSNVTKVIFAYLSQLNDKERRETEQRLGGYLLYSKGVK</sequence>
<evidence type="ECO:0000313" key="5">
    <source>
        <dbReference type="EMBL" id="KXG44467.1"/>
    </source>
</evidence>
<evidence type="ECO:0000256" key="1">
    <source>
        <dbReference type="ARBA" id="ARBA00022603"/>
    </source>
</evidence>
<evidence type="ECO:0000256" key="2">
    <source>
        <dbReference type="ARBA" id="ARBA00022679"/>
    </source>
</evidence>
<dbReference type="GO" id="GO:0008168">
    <property type="term" value="F:methyltransferase activity"/>
    <property type="evidence" value="ECO:0007669"/>
    <property type="project" value="UniProtKB-KW"/>
</dbReference>
<dbReference type="InterPro" id="IPR029063">
    <property type="entry name" value="SAM-dependent_MTases_sf"/>
</dbReference>
<dbReference type="Proteomes" id="UP000070352">
    <property type="component" value="Unassembled WGS sequence"/>
</dbReference>
<dbReference type="PANTHER" id="PTHR43464">
    <property type="entry name" value="METHYLTRANSFERASE"/>
    <property type="match status" value="1"/>
</dbReference>
<dbReference type="GO" id="GO:0032259">
    <property type="term" value="P:methylation"/>
    <property type="evidence" value="ECO:0007669"/>
    <property type="project" value="UniProtKB-KW"/>
</dbReference>
<dbReference type="STRING" id="1413211.U473_10925"/>
<name>A0A135L6D7_9BACI</name>
<keyword evidence="6" id="KW-1185">Reference proteome</keyword>
<dbReference type="CDD" id="cd02440">
    <property type="entry name" value="AdoMet_MTases"/>
    <property type="match status" value="1"/>
</dbReference>
<evidence type="ECO:0000259" key="4">
    <source>
        <dbReference type="Pfam" id="PF13649"/>
    </source>
</evidence>
<comment type="caution">
    <text evidence="5">The sequence shown here is derived from an EMBL/GenBank/DDBJ whole genome shotgun (WGS) entry which is preliminary data.</text>
</comment>
<dbReference type="Gene3D" id="3.40.50.150">
    <property type="entry name" value="Vaccinia Virus protein VP39"/>
    <property type="match status" value="1"/>
</dbReference>
<dbReference type="EMBL" id="LSKU01000001">
    <property type="protein sequence ID" value="KXG44467.1"/>
    <property type="molecule type" value="Genomic_DNA"/>
</dbReference>
<evidence type="ECO:0000313" key="6">
    <source>
        <dbReference type="Proteomes" id="UP000070352"/>
    </source>
</evidence>
<dbReference type="RefSeq" id="WP_068726232.1">
    <property type="nucleotide sequence ID" value="NZ_LSKU01000001.1"/>
</dbReference>
<feature type="domain" description="Methyltransferase" evidence="4">
    <location>
        <begin position="40"/>
        <end position="130"/>
    </location>
</feature>
<keyword evidence="1" id="KW-0489">Methyltransferase</keyword>
<dbReference type="AlphaFoldDB" id="A0A135L6D7"/>
<keyword evidence="3" id="KW-0949">S-adenosyl-L-methionine</keyword>
<proteinExistence type="predicted"/>
<evidence type="ECO:0000256" key="3">
    <source>
        <dbReference type="ARBA" id="ARBA00022691"/>
    </source>
</evidence>
<keyword evidence="2" id="KW-0808">Transferase</keyword>
<dbReference type="InterPro" id="IPR041698">
    <property type="entry name" value="Methyltransf_25"/>
</dbReference>
<protein>
    <recommendedName>
        <fullName evidence="4">Methyltransferase domain-containing protein</fullName>
    </recommendedName>
</protein>
<dbReference type="SUPFAM" id="SSF53335">
    <property type="entry name" value="S-adenosyl-L-methionine-dependent methyltransferases"/>
    <property type="match status" value="1"/>
</dbReference>
<feature type="non-terminal residue" evidence="5">
    <location>
        <position position="1"/>
    </location>
</feature>
<organism evidence="5 6">
    <name type="scientific">Tepidibacillus decaturensis</name>
    <dbReference type="NCBI Taxonomy" id="1413211"/>
    <lineage>
        <taxon>Bacteria</taxon>
        <taxon>Bacillati</taxon>
        <taxon>Bacillota</taxon>
        <taxon>Bacilli</taxon>
        <taxon>Bacillales</taxon>
        <taxon>Bacillaceae</taxon>
        <taxon>Tepidibacillus</taxon>
    </lineage>
</organism>
<dbReference type="OrthoDB" id="43862at2"/>
<gene>
    <name evidence="5" type="ORF">U473_10925</name>
</gene>
<dbReference type="PANTHER" id="PTHR43464:SF19">
    <property type="entry name" value="UBIQUINONE BIOSYNTHESIS O-METHYLTRANSFERASE, MITOCHONDRIAL"/>
    <property type="match status" value="1"/>
</dbReference>
<accession>A0A135L6D7</accession>
<dbReference type="Pfam" id="PF13649">
    <property type="entry name" value="Methyltransf_25"/>
    <property type="match status" value="1"/>
</dbReference>
<reference evidence="5 6" key="1">
    <citation type="submission" date="2016-02" db="EMBL/GenBank/DDBJ databases">
        <title>Draft Genome for Tepidibacillus decaturensis nov. sp. Strain Z9, an Anaerobic, Moderately Thermophilic and Heterotrophic Bacterium from Deep Subsurface of the Illinois Basin, USA.</title>
        <authorList>
            <person name="Dong Y."/>
            <person name="Chang J.Y."/>
            <person name="Sanford R."/>
            <person name="Fouke B.W."/>
        </authorList>
    </citation>
    <scope>NUCLEOTIDE SEQUENCE [LARGE SCALE GENOMIC DNA]</scope>
    <source>
        <strain evidence="5 6">Z9</strain>
    </source>
</reference>